<dbReference type="PANTHER" id="PTHR24180:SF45">
    <property type="entry name" value="POLY [ADP-RIBOSE] POLYMERASE TANKYRASE"/>
    <property type="match status" value="1"/>
</dbReference>
<sequence length="242" mass="27089">MEPSKILELIGLGRTDYIIDLMKVPDWKDMLEKGSVKPLQWLVYYNDLTGLRAVIMNGGTLGSININDELGNAAFFGHWKICNFLINQGADVNYHVDKTKETPLHNSLAKAGRPYYFYVVRLLVEKGADINAKTTPGIETGAFMRDVRTKGETPLHRAAAYADEQTISFLIENGADKQAKDINGDSPLSWASQHLRPGRILALLAYDNYRISEGHKKINISDHGHGWGNTMDWNLVGNYLPD</sequence>
<feature type="repeat" description="ANK" evidence="3">
    <location>
        <begin position="150"/>
        <end position="182"/>
    </location>
</feature>
<accession>A0ABR9ALX8</accession>
<dbReference type="EMBL" id="JACYTQ010000004">
    <property type="protein sequence ID" value="MBD8489757.1"/>
    <property type="molecule type" value="Genomic_DNA"/>
</dbReference>
<proteinExistence type="predicted"/>
<evidence type="ECO:0000313" key="5">
    <source>
        <dbReference type="Proteomes" id="UP000647133"/>
    </source>
</evidence>
<dbReference type="PANTHER" id="PTHR24180">
    <property type="entry name" value="CYCLIN-DEPENDENT KINASE INHIBITOR 2C-RELATED"/>
    <property type="match status" value="1"/>
</dbReference>
<dbReference type="PROSITE" id="PS50088">
    <property type="entry name" value="ANK_REPEAT"/>
    <property type="match status" value="2"/>
</dbReference>
<keyword evidence="2 3" id="KW-0040">ANK repeat</keyword>
<feature type="repeat" description="ANK" evidence="3">
    <location>
        <begin position="99"/>
        <end position="135"/>
    </location>
</feature>
<dbReference type="SMART" id="SM00248">
    <property type="entry name" value="ANK"/>
    <property type="match status" value="4"/>
</dbReference>
<evidence type="ECO:0000313" key="4">
    <source>
        <dbReference type="EMBL" id="MBD8489757.1"/>
    </source>
</evidence>
<dbReference type="PROSITE" id="PS50297">
    <property type="entry name" value="ANK_REP_REGION"/>
    <property type="match status" value="2"/>
</dbReference>
<dbReference type="SUPFAM" id="SSF48403">
    <property type="entry name" value="Ankyrin repeat"/>
    <property type="match status" value="1"/>
</dbReference>
<name>A0ABR9ALX8_9BACT</name>
<dbReference type="Pfam" id="PF12796">
    <property type="entry name" value="Ank_2"/>
    <property type="match status" value="2"/>
</dbReference>
<evidence type="ECO:0000256" key="1">
    <source>
        <dbReference type="ARBA" id="ARBA00022737"/>
    </source>
</evidence>
<dbReference type="InterPro" id="IPR036770">
    <property type="entry name" value="Ankyrin_rpt-contain_sf"/>
</dbReference>
<evidence type="ECO:0000256" key="2">
    <source>
        <dbReference type="ARBA" id="ARBA00023043"/>
    </source>
</evidence>
<comment type="caution">
    <text evidence="4">The sequence shown here is derived from an EMBL/GenBank/DDBJ whole genome shotgun (WGS) entry which is preliminary data.</text>
</comment>
<reference evidence="4 5" key="1">
    <citation type="submission" date="2020-09" db="EMBL/GenBank/DDBJ databases">
        <title>Echinicola sp. CAU 1574 isolated from sand of Sido Beach.</title>
        <authorList>
            <person name="Kim W."/>
        </authorList>
    </citation>
    <scope>NUCLEOTIDE SEQUENCE [LARGE SCALE GENOMIC DNA]</scope>
    <source>
        <strain evidence="4 5">CAU 1574</strain>
    </source>
</reference>
<evidence type="ECO:0000256" key="3">
    <source>
        <dbReference type="PROSITE-ProRule" id="PRU00023"/>
    </source>
</evidence>
<keyword evidence="5" id="KW-1185">Reference proteome</keyword>
<dbReference type="InterPro" id="IPR051637">
    <property type="entry name" value="Ank_repeat_dom-contain_49"/>
</dbReference>
<organism evidence="4 5">
    <name type="scientific">Echinicola arenosa</name>
    <dbReference type="NCBI Taxonomy" id="2774144"/>
    <lineage>
        <taxon>Bacteria</taxon>
        <taxon>Pseudomonadati</taxon>
        <taxon>Bacteroidota</taxon>
        <taxon>Cytophagia</taxon>
        <taxon>Cytophagales</taxon>
        <taxon>Cyclobacteriaceae</taxon>
        <taxon>Echinicola</taxon>
    </lineage>
</organism>
<protein>
    <submittedName>
        <fullName evidence="4">Ankyrin repeat domain-containing protein</fullName>
    </submittedName>
</protein>
<dbReference type="Proteomes" id="UP000647133">
    <property type="component" value="Unassembled WGS sequence"/>
</dbReference>
<dbReference type="RefSeq" id="WP_192010641.1">
    <property type="nucleotide sequence ID" value="NZ_JACYTQ010000004.1"/>
</dbReference>
<gene>
    <name evidence="4" type="ORF">IFO69_13450</name>
</gene>
<keyword evidence="1" id="KW-0677">Repeat</keyword>
<dbReference type="InterPro" id="IPR002110">
    <property type="entry name" value="Ankyrin_rpt"/>
</dbReference>
<dbReference type="Gene3D" id="1.25.40.20">
    <property type="entry name" value="Ankyrin repeat-containing domain"/>
    <property type="match status" value="1"/>
</dbReference>